<dbReference type="InterPro" id="IPR013324">
    <property type="entry name" value="RNA_pol_sigma_r3/r4-like"/>
</dbReference>
<dbReference type="AlphaFoldDB" id="A0AAN5ALX0"/>
<keyword evidence="2" id="KW-0805">Transcription regulation</keyword>
<protein>
    <submittedName>
        <fullName evidence="7">DNA-directed RNA polymerase sigma-70 factor</fullName>
    </submittedName>
</protein>
<keyword evidence="8" id="KW-1185">Reference proteome</keyword>
<dbReference type="InterPro" id="IPR039425">
    <property type="entry name" value="RNA_pol_sigma-70-like"/>
</dbReference>
<dbReference type="GO" id="GO:0000428">
    <property type="term" value="C:DNA-directed RNA polymerase complex"/>
    <property type="evidence" value="ECO:0007669"/>
    <property type="project" value="UniProtKB-KW"/>
</dbReference>
<dbReference type="EMBL" id="BQKE01000005">
    <property type="protein sequence ID" value="GJM64435.1"/>
    <property type="molecule type" value="Genomic_DNA"/>
</dbReference>
<dbReference type="SUPFAM" id="SSF88946">
    <property type="entry name" value="Sigma2 domain of RNA polymerase sigma factors"/>
    <property type="match status" value="1"/>
</dbReference>
<evidence type="ECO:0000256" key="4">
    <source>
        <dbReference type="ARBA" id="ARBA00023163"/>
    </source>
</evidence>
<evidence type="ECO:0000313" key="7">
    <source>
        <dbReference type="EMBL" id="GJM64435.1"/>
    </source>
</evidence>
<accession>A0AAN5ALX0</accession>
<proteinExistence type="inferred from homology"/>
<dbReference type="NCBIfam" id="TIGR02937">
    <property type="entry name" value="sigma70-ECF"/>
    <property type="match status" value="1"/>
</dbReference>
<dbReference type="InterPro" id="IPR014284">
    <property type="entry name" value="RNA_pol_sigma-70_dom"/>
</dbReference>
<dbReference type="SUPFAM" id="SSF88659">
    <property type="entry name" value="Sigma3 and sigma4 domains of RNA polymerase sigma factors"/>
    <property type="match status" value="1"/>
</dbReference>
<dbReference type="InterPro" id="IPR013325">
    <property type="entry name" value="RNA_pol_sigma_r2"/>
</dbReference>
<dbReference type="Pfam" id="PF04542">
    <property type="entry name" value="Sigma70_r2"/>
    <property type="match status" value="1"/>
</dbReference>
<dbReference type="InterPro" id="IPR013249">
    <property type="entry name" value="RNA_pol_sigma70_r4_t2"/>
</dbReference>
<dbReference type="Gene3D" id="1.10.10.10">
    <property type="entry name" value="Winged helix-like DNA-binding domain superfamily/Winged helix DNA-binding domain"/>
    <property type="match status" value="1"/>
</dbReference>
<dbReference type="GO" id="GO:0003677">
    <property type="term" value="F:DNA binding"/>
    <property type="evidence" value="ECO:0007669"/>
    <property type="project" value="InterPro"/>
</dbReference>
<organism evidence="7 8">
    <name type="scientific">Persicobacter diffluens</name>
    <dbReference type="NCBI Taxonomy" id="981"/>
    <lineage>
        <taxon>Bacteria</taxon>
        <taxon>Pseudomonadati</taxon>
        <taxon>Bacteroidota</taxon>
        <taxon>Cytophagia</taxon>
        <taxon>Cytophagales</taxon>
        <taxon>Persicobacteraceae</taxon>
        <taxon>Persicobacter</taxon>
    </lineage>
</organism>
<evidence type="ECO:0000259" key="6">
    <source>
        <dbReference type="Pfam" id="PF08281"/>
    </source>
</evidence>
<comment type="similarity">
    <text evidence="1">Belongs to the sigma-70 factor family. ECF subfamily.</text>
</comment>
<dbReference type="Gene3D" id="1.10.1740.10">
    <property type="match status" value="1"/>
</dbReference>
<evidence type="ECO:0000313" key="8">
    <source>
        <dbReference type="Proteomes" id="UP001310022"/>
    </source>
</evidence>
<name>A0AAN5ALX0_9BACT</name>
<dbReference type="InterPro" id="IPR036388">
    <property type="entry name" value="WH-like_DNA-bd_sf"/>
</dbReference>
<dbReference type="PANTHER" id="PTHR43133">
    <property type="entry name" value="RNA POLYMERASE ECF-TYPE SIGMA FACTO"/>
    <property type="match status" value="1"/>
</dbReference>
<keyword evidence="7" id="KW-0240">DNA-directed RNA polymerase</keyword>
<dbReference type="PANTHER" id="PTHR43133:SF46">
    <property type="entry name" value="RNA POLYMERASE SIGMA-70 FACTOR ECF SUBFAMILY"/>
    <property type="match status" value="1"/>
</dbReference>
<keyword evidence="3" id="KW-0731">Sigma factor</keyword>
<feature type="domain" description="RNA polymerase sigma-70 region 2" evidence="5">
    <location>
        <begin position="23"/>
        <end position="89"/>
    </location>
</feature>
<dbReference type="RefSeq" id="WP_338239501.1">
    <property type="nucleotide sequence ID" value="NZ_BQKE01000005.1"/>
</dbReference>
<dbReference type="InterPro" id="IPR007627">
    <property type="entry name" value="RNA_pol_sigma70_r2"/>
</dbReference>
<sequence length="195" mass="23004">MKNNYKPNLNLIRNGDKAEFNRLYLAYYDMLLSFVGQYVDRSEDTENIVQDTFIKLWEYKEKLKEDSNLRNLLFTIGRNKALNFIRDNKHFIPQEDWQLIEAEMKIFSLQSLGENVGEFDELRNRYAQVLKSMPEEQKVTFMMSREEGLKYAEIAQALDVSVKTVEARISKALKLLRLKLAGFYSAIWFLSTFLS</sequence>
<dbReference type="NCBIfam" id="TIGR02985">
    <property type="entry name" value="Sig70_bacteroi1"/>
    <property type="match status" value="1"/>
</dbReference>
<comment type="caution">
    <text evidence="7">The sequence shown here is derived from an EMBL/GenBank/DDBJ whole genome shotgun (WGS) entry which is preliminary data.</text>
</comment>
<dbReference type="GO" id="GO:0006352">
    <property type="term" value="P:DNA-templated transcription initiation"/>
    <property type="evidence" value="ECO:0007669"/>
    <property type="project" value="InterPro"/>
</dbReference>
<evidence type="ECO:0000256" key="1">
    <source>
        <dbReference type="ARBA" id="ARBA00010641"/>
    </source>
</evidence>
<evidence type="ECO:0000259" key="5">
    <source>
        <dbReference type="Pfam" id="PF04542"/>
    </source>
</evidence>
<evidence type="ECO:0000256" key="3">
    <source>
        <dbReference type="ARBA" id="ARBA00023082"/>
    </source>
</evidence>
<dbReference type="GO" id="GO:0016987">
    <property type="term" value="F:sigma factor activity"/>
    <property type="evidence" value="ECO:0007669"/>
    <property type="project" value="UniProtKB-KW"/>
</dbReference>
<dbReference type="InterPro" id="IPR014327">
    <property type="entry name" value="RNA_pol_sigma70_bacteroid"/>
</dbReference>
<evidence type="ECO:0000256" key="2">
    <source>
        <dbReference type="ARBA" id="ARBA00023015"/>
    </source>
</evidence>
<dbReference type="Pfam" id="PF08281">
    <property type="entry name" value="Sigma70_r4_2"/>
    <property type="match status" value="1"/>
</dbReference>
<reference evidence="7 8" key="1">
    <citation type="submission" date="2021-12" db="EMBL/GenBank/DDBJ databases">
        <title>Genome sequencing of bacteria with rrn-lacking chromosome and rrn-plasmid.</title>
        <authorList>
            <person name="Anda M."/>
            <person name="Iwasaki W."/>
        </authorList>
    </citation>
    <scope>NUCLEOTIDE SEQUENCE [LARGE SCALE GENOMIC DNA]</scope>
    <source>
        <strain evidence="7 8">NBRC 15940</strain>
    </source>
</reference>
<keyword evidence="4" id="KW-0804">Transcription</keyword>
<feature type="domain" description="RNA polymerase sigma factor 70 region 4 type 2" evidence="6">
    <location>
        <begin position="125"/>
        <end position="176"/>
    </location>
</feature>
<gene>
    <name evidence="7" type="ORF">PEDI_49870</name>
</gene>
<dbReference type="Proteomes" id="UP001310022">
    <property type="component" value="Unassembled WGS sequence"/>
</dbReference>